<dbReference type="PANTHER" id="PTHR35617">
    <property type="entry name" value="PHAGE_INTEGRASE DOMAIN-CONTAINING PROTEIN"/>
    <property type="match status" value="1"/>
</dbReference>
<dbReference type="PANTHER" id="PTHR35617:SF3">
    <property type="entry name" value="CORE-BINDING (CB) DOMAIN-CONTAINING PROTEIN"/>
    <property type="match status" value="1"/>
</dbReference>
<sequence length="304" mass="33473">MPSANTFADIFKTALAPVLSQLSSLNNNVTTVLQSGHEESDEDGETASVDEPANSGDMDADVSALLAAAGTDQNNEAMPGDELLKELAQDLTVSEKTSPPLREGLAAIFNNLLSEKMGEEKLKAKLDKYPRPENVQVSSQRGQSIHLLDLQHVTMEEDNYSFDLAEHIKTSTPRSPHTKIDISVYEPDSTICPLACLKAYINKTKNLRNSETQLFISYVRPHKPVSRDTVSRWTKETLRICGIDTNVFTAHSTRSASVSKANEKDVPIHEIMANAGWKSAETFRKYYNKPVVQGNRLTAAILGQ</sequence>
<proteinExistence type="predicted"/>
<dbReference type="InterPro" id="IPR013762">
    <property type="entry name" value="Integrase-like_cat_sf"/>
</dbReference>
<feature type="region of interest" description="Disordered" evidence="2">
    <location>
        <begin position="34"/>
        <end position="58"/>
    </location>
</feature>
<evidence type="ECO:0000313" key="5">
    <source>
        <dbReference type="Proteomes" id="UP001159405"/>
    </source>
</evidence>
<dbReference type="EMBL" id="CALNXK010000020">
    <property type="protein sequence ID" value="CAH3107604.1"/>
    <property type="molecule type" value="Genomic_DNA"/>
</dbReference>
<dbReference type="PROSITE" id="PS51898">
    <property type="entry name" value="TYR_RECOMBINASE"/>
    <property type="match status" value="1"/>
</dbReference>
<organism evidence="4 5">
    <name type="scientific">Porites lobata</name>
    <dbReference type="NCBI Taxonomy" id="104759"/>
    <lineage>
        <taxon>Eukaryota</taxon>
        <taxon>Metazoa</taxon>
        <taxon>Cnidaria</taxon>
        <taxon>Anthozoa</taxon>
        <taxon>Hexacorallia</taxon>
        <taxon>Scleractinia</taxon>
        <taxon>Fungiina</taxon>
        <taxon>Poritidae</taxon>
        <taxon>Porites</taxon>
    </lineage>
</organism>
<dbReference type="InterPro" id="IPR011010">
    <property type="entry name" value="DNA_brk_join_enz"/>
</dbReference>
<reference evidence="4 5" key="1">
    <citation type="submission" date="2022-05" db="EMBL/GenBank/DDBJ databases">
        <authorList>
            <consortium name="Genoscope - CEA"/>
            <person name="William W."/>
        </authorList>
    </citation>
    <scope>NUCLEOTIDE SEQUENCE [LARGE SCALE GENOMIC DNA]</scope>
</reference>
<name>A0ABN8NH92_9CNID</name>
<dbReference type="Proteomes" id="UP001159405">
    <property type="component" value="Unassembled WGS sequence"/>
</dbReference>
<dbReference type="SUPFAM" id="SSF56349">
    <property type="entry name" value="DNA breaking-rejoining enzymes"/>
    <property type="match status" value="1"/>
</dbReference>
<evidence type="ECO:0000256" key="2">
    <source>
        <dbReference type="SAM" id="MobiDB-lite"/>
    </source>
</evidence>
<protein>
    <recommendedName>
        <fullName evidence="3">Tyr recombinase domain-containing protein</fullName>
    </recommendedName>
</protein>
<evidence type="ECO:0000313" key="4">
    <source>
        <dbReference type="EMBL" id="CAH3107604.1"/>
    </source>
</evidence>
<dbReference type="Pfam" id="PF00589">
    <property type="entry name" value="Phage_integrase"/>
    <property type="match status" value="1"/>
</dbReference>
<accession>A0ABN8NH92</accession>
<evidence type="ECO:0000259" key="3">
    <source>
        <dbReference type="PROSITE" id="PS51898"/>
    </source>
</evidence>
<evidence type="ECO:0000256" key="1">
    <source>
        <dbReference type="ARBA" id="ARBA00023172"/>
    </source>
</evidence>
<gene>
    <name evidence="4" type="ORF">PLOB_00016757</name>
</gene>
<keyword evidence="5" id="KW-1185">Reference proteome</keyword>
<keyword evidence="1" id="KW-0233">DNA recombination</keyword>
<dbReference type="Gene3D" id="1.10.443.10">
    <property type="entry name" value="Intergrase catalytic core"/>
    <property type="match status" value="1"/>
</dbReference>
<comment type="caution">
    <text evidence="4">The sequence shown here is derived from an EMBL/GenBank/DDBJ whole genome shotgun (WGS) entry which is preliminary data.</text>
</comment>
<feature type="domain" description="Tyr recombinase" evidence="3">
    <location>
        <begin position="95"/>
        <end position="302"/>
    </location>
</feature>
<dbReference type="InterPro" id="IPR002104">
    <property type="entry name" value="Integrase_catalytic"/>
</dbReference>